<proteinExistence type="predicted"/>
<reference evidence="2 3" key="1">
    <citation type="journal article" date="1990" name="Curr. Genet.">
        <title>The complete DNA sequence of the mitochondrial genome of Podospora anserina.</title>
        <authorList>
            <person name="Cummings D.J."/>
            <person name="McNally K.L."/>
            <person name="Domenico J.M."/>
            <person name="Matsuura E.T."/>
        </authorList>
    </citation>
    <scope>NUCLEOTIDE SEQUENCE [LARGE SCALE GENOMIC DNA]</scope>
    <source>
        <strain evidence="3">s</strain>
    </source>
</reference>
<accession>Q02711</accession>
<feature type="transmembrane region" description="Helical" evidence="1">
    <location>
        <begin position="115"/>
        <end position="137"/>
    </location>
</feature>
<sequence>PQLKNSTKLFNNNISLESWAIEKRNHTLLPDIVIKKLDSPAEKPATQLEGKLLNILSSISTLLTGTIEGKDSFKFLDKPQLRDALYSKISFNPSKVVCLFSDINDTICLNIIKSLYLLVINVYFSKWGIIILFKLVISLTLNSTVDPPFRVDIYPTL</sequence>
<dbReference type="Proteomes" id="UP000001197">
    <property type="component" value="Mitochondrion"/>
</dbReference>
<organism evidence="2 3">
    <name type="scientific">Podospora anserina (strain S / ATCC MYA-4624 / DSM 980 / FGSC 10383)</name>
    <name type="common">Pleurage anserina</name>
    <dbReference type="NCBI Taxonomy" id="515849"/>
    <lineage>
        <taxon>Eukaryota</taxon>
        <taxon>Fungi</taxon>
        <taxon>Dikarya</taxon>
        <taxon>Ascomycota</taxon>
        <taxon>Pezizomycotina</taxon>
        <taxon>Sordariomycetes</taxon>
        <taxon>Sordariomycetidae</taxon>
        <taxon>Sordariales</taxon>
        <taxon>Podosporaceae</taxon>
        <taxon>Podospora</taxon>
        <taxon>Podospora anserina</taxon>
    </lineage>
</organism>
<evidence type="ECO:0000256" key="1">
    <source>
        <dbReference type="SAM" id="Phobius"/>
    </source>
</evidence>
<evidence type="ECO:0000313" key="2">
    <source>
        <dbReference type="EMBL" id="CAA38834.1"/>
    </source>
</evidence>
<feature type="non-terminal residue" evidence="2">
    <location>
        <position position="1"/>
    </location>
</feature>
<keyword evidence="1" id="KW-0812">Transmembrane</keyword>
<name>Q02711_PODAN</name>
<dbReference type="EMBL" id="X55026">
    <property type="protein sequence ID" value="CAA38834.1"/>
    <property type="molecule type" value="Genomic_DNA"/>
</dbReference>
<dbReference type="InParanoid" id="Q02711"/>
<evidence type="ECO:0000313" key="3">
    <source>
        <dbReference type="Proteomes" id="UP000001197"/>
    </source>
</evidence>
<keyword evidence="3" id="KW-1185">Reference proteome</keyword>
<geneLocation type="mitochondrion" evidence="2"/>
<dbReference type="AlphaFoldDB" id="Q02711"/>
<keyword evidence="2" id="KW-0496">Mitochondrion</keyword>
<keyword evidence="1" id="KW-0472">Membrane</keyword>
<protein>
    <submittedName>
        <fullName evidence="2">Complete mitochondrial genome</fullName>
    </submittedName>
</protein>
<keyword evidence="1" id="KW-1133">Transmembrane helix</keyword>